<dbReference type="Proteomes" id="UP000070544">
    <property type="component" value="Unassembled WGS sequence"/>
</dbReference>
<dbReference type="InterPro" id="IPR035971">
    <property type="entry name" value="CBD_sf"/>
</dbReference>
<evidence type="ECO:0000256" key="1">
    <source>
        <dbReference type="ARBA" id="ARBA00022729"/>
    </source>
</evidence>
<dbReference type="AlphaFoldDB" id="A0A139ARI0"/>
<dbReference type="OrthoDB" id="444269at2759"/>
<dbReference type="InterPro" id="IPR000254">
    <property type="entry name" value="CBD"/>
</dbReference>
<dbReference type="GO" id="GO:0005975">
    <property type="term" value="P:carbohydrate metabolic process"/>
    <property type="evidence" value="ECO:0007669"/>
    <property type="project" value="InterPro"/>
</dbReference>
<proteinExistence type="predicted"/>
<sequence>MDPQDIRSRAPAWPLIALLSLFLIALFPSASAAECQSWWDQCGGISWVGETCCQRGAACIVQNEWYSQCVPSNPAETTCAQKYAQCGGEGYSGPTGCCSRGWACVEHSPMYSQCVFAPGANIVVPPPVSPPAAEYSPTVAPDTTQAVPTPDAPADPTFSADVVGQGAIIPIPTANAAAKAPPPPPPVQPAPPKQQPPPP</sequence>
<dbReference type="PROSITE" id="PS00562">
    <property type="entry name" value="CBM1_1"/>
    <property type="match status" value="1"/>
</dbReference>
<keyword evidence="6" id="KW-1185">Reference proteome</keyword>
<name>A0A139ARI0_GONPJ</name>
<feature type="compositionally biased region" description="Pro residues" evidence="2">
    <location>
        <begin position="180"/>
        <end position="199"/>
    </location>
</feature>
<evidence type="ECO:0000259" key="4">
    <source>
        <dbReference type="PROSITE" id="PS51164"/>
    </source>
</evidence>
<dbReference type="PROSITE" id="PS51164">
    <property type="entry name" value="CBM1_2"/>
    <property type="match status" value="2"/>
</dbReference>
<accession>A0A139ARI0</accession>
<evidence type="ECO:0000256" key="3">
    <source>
        <dbReference type="SAM" id="SignalP"/>
    </source>
</evidence>
<feature type="non-terminal residue" evidence="5">
    <location>
        <position position="199"/>
    </location>
</feature>
<protein>
    <recommendedName>
        <fullName evidence="4">CBM1 domain-containing protein</fullName>
    </recommendedName>
</protein>
<evidence type="ECO:0000256" key="2">
    <source>
        <dbReference type="SAM" id="MobiDB-lite"/>
    </source>
</evidence>
<evidence type="ECO:0000313" key="5">
    <source>
        <dbReference type="EMBL" id="KXS19105.1"/>
    </source>
</evidence>
<feature type="region of interest" description="Disordered" evidence="2">
    <location>
        <begin position="132"/>
        <end position="158"/>
    </location>
</feature>
<reference evidence="5 6" key="1">
    <citation type="journal article" date="2015" name="Genome Biol. Evol.">
        <title>Phylogenomic analyses indicate that early fungi evolved digesting cell walls of algal ancestors of land plants.</title>
        <authorList>
            <person name="Chang Y."/>
            <person name="Wang S."/>
            <person name="Sekimoto S."/>
            <person name="Aerts A.L."/>
            <person name="Choi C."/>
            <person name="Clum A."/>
            <person name="LaButti K.M."/>
            <person name="Lindquist E.A."/>
            <person name="Yee Ngan C."/>
            <person name="Ohm R.A."/>
            <person name="Salamov A.A."/>
            <person name="Grigoriev I.V."/>
            <person name="Spatafora J.W."/>
            <person name="Berbee M.L."/>
        </authorList>
    </citation>
    <scope>NUCLEOTIDE SEQUENCE [LARGE SCALE GENOMIC DNA]</scope>
    <source>
        <strain evidence="5 6">JEL478</strain>
    </source>
</reference>
<feature type="signal peptide" evidence="3">
    <location>
        <begin position="1"/>
        <end position="32"/>
    </location>
</feature>
<dbReference type="SMART" id="SM00236">
    <property type="entry name" value="fCBD"/>
    <property type="match status" value="2"/>
</dbReference>
<feature type="domain" description="CBM1" evidence="4">
    <location>
        <begin position="78"/>
        <end position="115"/>
    </location>
</feature>
<organism evidence="5 6">
    <name type="scientific">Gonapodya prolifera (strain JEL478)</name>
    <name type="common">Monoblepharis prolifera</name>
    <dbReference type="NCBI Taxonomy" id="1344416"/>
    <lineage>
        <taxon>Eukaryota</taxon>
        <taxon>Fungi</taxon>
        <taxon>Fungi incertae sedis</taxon>
        <taxon>Chytridiomycota</taxon>
        <taxon>Chytridiomycota incertae sedis</taxon>
        <taxon>Monoblepharidomycetes</taxon>
        <taxon>Monoblepharidales</taxon>
        <taxon>Gonapodyaceae</taxon>
        <taxon>Gonapodya</taxon>
    </lineage>
</organism>
<evidence type="ECO:0000313" key="6">
    <source>
        <dbReference type="Proteomes" id="UP000070544"/>
    </source>
</evidence>
<dbReference type="GO" id="GO:0030248">
    <property type="term" value="F:cellulose binding"/>
    <property type="evidence" value="ECO:0007669"/>
    <property type="project" value="InterPro"/>
</dbReference>
<dbReference type="SUPFAM" id="SSF57180">
    <property type="entry name" value="Cellulose-binding domain"/>
    <property type="match status" value="2"/>
</dbReference>
<keyword evidence="1 3" id="KW-0732">Signal</keyword>
<feature type="compositionally biased region" description="Low complexity" evidence="2">
    <location>
        <begin position="137"/>
        <end position="157"/>
    </location>
</feature>
<dbReference type="Pfam" id="PF00734">
    <property type="entry name" value="CBM_1"/>
    <property type="match status" value="2"/>
</dbReference>
<feature type="region of interest" description="Disordered" evidence="2">
    <location>
        <begin position="171"/>
        <end position="199"/>
    </location>
</feature>
<feature type="chain" id="PRO_5007296354" description="CBM1 domain-containing protein" evidence="3">
    <location>
        <begin position="33"/>
        <end position="199"/>
    </location>
</feature>
<dbReference type="GO" id="GO:0005576">
    <property type="term" value="C:extracellular region"/>
    <property type="evidence" value="ECO:0007669"/>
    <property type="project" value="InterPro"/>
</dbReference>
<gene>
    <name evidence="5" type="ORF">M427DRAFT_67265</name>
</gene>
<feature type="domain" description="CBM1" evidence="4">
    <location>
        <begin position="34"/>
        <end position="70"/>
    </location>
</feature>
<dbReference type="EMBL" id="KQ965739">
    <property type="protein sequence ID" value="KXS19105.1"/>
    <property type="molecule type" value="Genomic_DNA"/>
</dbReference>